<evidence type="ECO:0008006" key="4">
    <source>
        <dbReference type="Google" id="ProtNLM"/>
    </source>
</evidence>
<accession>A0A6A3NDY9</accession>
<dbReference type="InterPro" id="IPR052579">
    <property type="entry name" value="Zinc_finger_SWIM"/>
</dbReference>
<feature type="region of interest" description="Disordered" evidence="1">
    <location>
        <begin position="1"/>
        <end position="181"/>
    </location>
</feature>
<gene>
    <name evidence="2" type="ORF">PR001_g7149</name>
</gene>
<evidence type="ECO:0000313" key="3">
    <source>
        <dbReference type="Proteomes" id="UP000429607"/>
    </source>
</evidence>
<evidence type="ECO:0000256" key="1">
    <source>
        <dbReference type="SAM" id="MobiDB-lite"/>
    </source>
</evidence>
<proteinExistence type="predicted"/>
<dbReference type="Proteomes" id="UP000429607">
    <property type="component" value="Unassembled WGS sequence"/>
</dbReference>
<comment type="caution">
    <text evidence="2">The sequence shown here is derived from an EMBL/GenBank/DDBJ whole genome shotgun (WGS) entry which is preliminary data.</text>
</comment>
<feature type="compositionally biased region" description="Basic and acidic residues" evidence="1">
    <location>
        <begin position="14"/>
        <end position="26"/>
    </location>
</feature>
<feature type="compositionally biased region" description="Low complexity" evidence="1">
    <location>
        <begin position="30"/>
        <end position="42"/>
    </location>
</feature>
<protein>
    <recommendedName>
        <fullName evidence="4">FAR1 domain-containing protein</fullName>
    </recommendedName>
</protein>
<dbReference type="PANTHER" id="PTHR31569:SF4">
    <property type="entry name" value="SWIM-TYPE DOMAIN-CONTAINING PROTEIN"/>
    <property type="match status" value="1"/>
</dbReference>
<dbReference type="EMBL" id="QXFV01000350">
    <property type="protein sequence ID" value="KAE9040252.1"/>
    <property type="molecule type" value="Genomic_DNA"/>
</dbReference>
<feature type="compositionally biased region" description="Acidic residues" evidence="1">
    <location>
        <begin position="66"/>
        <end position="154"/>
    </location>
</feature>
<name>A0A6A3NDY9_9STRA</name>
<sequence length="386" mass="44470">MARTHKTAHIKAQMAERARQEEEARRKVVSARARSQRSQALQDARDSRASQFGPHATTEGAASTGDDADEEEDEKEVEEEEEVVEEEKEDDEDADEEEDEQDDEDAEEEEEDEDAEEEDEDDEDAEEEEDDGDEEDAEDEEDAGDEEVEEDEEEGAQKKKKKKGTTKDRQHQGKKRTVSDVEDEDLVHVPAFKAQHDSWSLLDVSLQEYMEATRQKIVIAEVIHVGRRNADLRKQVRFQGLQDSEIPLVPDKWEPYQRKYICTHGWKERERSTGKRTSHKLRRTECPFQMLAQVVMRRCGTWGIVMKREVYSHNHPVSDGIYRSYPDIRQVPVGSALMPGIELLVDADAGTSSIYNYIRENSNHRVTMDDVRNLVARMHKKGKLSL</sequence>
<evidence type="ECO:0000313" key="2">
    <source>
        <dbReference type="EMBL" id="KAE9040252.1"/>
    </source>
</evidence>
<reference evidence="2 3" key="1">
    <citation type="submission" date="2018-09" db="EMBL/GenBank/DDBJ databases">
        <title>Genomic investigation of the strawberry pathogen Phytophthora fragariae indicates pathogenicity is determined by transcriptional variation in three key races.</title>
        <authorList>
            <person name="Adams T.M."/>
            <person name="Armitage A.D."/>
            <person name="Sobczyk M.K."/>
            <person name="Bates H.J."/>
            <person name="Dunwell J.M."/>
            <person name="Nellist C.F."/>
            <person name="Harrison R.J."/>
        </authorList>
    </citation>
    <scope>NUCLEOTIDE SEQUENCE [LARGE SCALE GENOMIC DNA]</scope>
    <source>
        <strain evidence="2 3">SCRP249</strain>
    </source>
</reference>
<organism evidence="2 3">
    <name type="scientific">Phytophthora rubi</name>
    <dbReference type="NCBI Taxonomy" id="129364"/>
    <lineage>
        <taxon>Eukaryota</taxon>
        <taxon>Sar</taxon>
        <taxon>Stramenopiles</taxon>
        <taxon>Oomycota</taxon>
        <taxon>Peronosporomycetes</taxon>
        <taxon>Peronosporales</taxon>
        <taxon>Peronosporaceae</taxon>
        <taxon>Phytophthora</taxon>
    </lineage>
</organism>
<dbReference type="AlphaFoldDB" id="A0A6A3NDY9"/>
<dbReference type="PANTHER" id="PTHR31569">
    <property type="entry name" value="SWIM-TYPE DOMAIN-CONTAINING PROTEIN"/>
    <property type="match status" value="1"/>
</dbReference>